<dbReference type="EMBL" id="JMFG01000002">
    <property type="protein sequence ID" value="KDA54970.1"/>
    <property type="molecule type" value="Genomic_DNA"/>
</dbReference>
<evidence type="ECO:0000256" key="5">
    <source>
        <dbReference type="ARBA" id="ARBA00023136"/>
    </source>
</evidence>
<protein>
    <submittedName>
        <fullName evidence="7">Sodium:calcium symporter</fullName>
    </submittedName>
</protein>
<feature type="transmembrane region" description="Helical" evidence="6">
    <location>
        <begin position="452"/>
        <end position="471"/>
    </location>
</feature>
<evidence type="ECO:0000256" key="6">
    <source>
        <dbReference type="SAM" id="Phobius"/>
    </source>
</evidence>
<dbReference type="NCBIfam" id="NF037979">
    <property type="entry name" value="Na_transp"/>
    <property type="match status" value="1"/>
</dbReference>
<organism evidence="7 8">
    <name type="scientific">Thermoanaerobaculum aquaticum</name>
    <dbReference type="NCBI Taxonomy" id="1312852"/>
    <lineage>
        <taxon>Bacteria</taxon>
        <taxon>Pseudomonadati</taxon>
        <taxon>Acidobacteriota</taxon>
        <taxon>Thermoanaerobaculia</taxon>
        <taxon>Thermoanaerobaculales</taxon>
        <taxon>Thermoanaerobaculaceae</taxon>
        <taxon>Thermoanaerobaculum</taxon>
    </lineage>
</organism>
<feature type="transmembrane region" description="Helical" evidence="6">
    <location>
        <begin position="378"/>
        <end position="401"/>
    </location>
</feature>
<comment type="subcellular location">
    <subcellularLocation>
        <location evidence="1">Membrane</location>
        <topology evidence="1">Multi-pass membrane protein</topology>
    </subcellularLocation>
</comment>
<dbReference type="Proteomes" id="UP000027284">
    <property type="component" value="Unassembled WGS sequence"/>
</dbReference>
<feature type="transmembrane region" description="Helical" evidence="6">
    <location>
        <begin position="242"/>
        <end position="267"/>
    </location>
</feature>
<evidence type="ECO:0000256" key="1">
    <source>
        <dbReference type="ARBA" id="ARBA00004141"/>
    </source>
</evidence>
<keyword evidence="8" id="KW-1185">Reference proteome</keyword>
<accession>A0A062Y2I1</accession>
<feature type="transmembrane region" description="Helical" evidence="6">
    <location>
        <begin position="12"/>
        <end position="29"/>
    </location>
</feature>
<evidence type="ECO:0000256" key="3">
    <source>
        <dbReference type="ARBA" id="ARBA00022692"/>
    </source>
</evidence>
<keyword evidence="4 6" id="KW-1133">Transmembrane helix</keyword>
<feature type="transmembrane region" description="Helical" evidence="6">
    <location>
        <begin position="407"/>
        <end position="431"/>
    </location>
</feature>
<feature type="transmembrane region" description="Helical" evidence="6">
    <location>
        <begin position="499"/>
        <end position="520"/>
    </location>
</feature>
<name>A0A062Y2I1_9BACT</name>
<dbReference type="STRING" id="1312852.EG19_03990"/>
<keyword evidence="5 6" id="KW-0472">Membrane</keyword>
<dbReference type="PANTHER" id="PTHR42948:SF1">
    <property type="entry name" value="TRANSPORTER"/>
    <property type="match status" value="1"/>
</dbReference>
<comment type="caution">
    <text evidence="7">The sequence shown here is derived from an EMBL/GenBank/DDBJ whole genome shotgun (WGS) entry which is preliminary data.</text>
</comment>
<evidence type="ECO:0000256" key="2">
    <source>
        <dbReference type="ARBA" id="ARBA00022448"/>
    </source>
</evidence>
<dbReference type="PANTHER" id="PTHR42948">
    <property type="entry name" value="TRANSPORTER"/>
    <property type="match status" value="1"/>
</dbReference>
<proteinExistence type="predicted"/>
<feature type="transmembrane region" description="Helical" evidence="6">
    <location>
        <begin position="41"/>
        <end position="61"/>
    </location>
</feature>
<keyword evidence="2" id="KW-0813">Transport</keyword>
<dbReference type="SUPFAM" id="SSF161070">
    <property type="entry name" value="SNF-like"/>
    <property type="match status" value="1"/>
</dbReference>
<dbReference type="OrthoDB" id="9762833at2"/>
<dbReference type="CDD" id="cd10333">
    <property type="entry name" value="LeuT-like_sbd"/>
    <property type="match status" value="1"/>
</dbReference>
<dbReference type="GO" id="GO:0016020">
    <property type="term" value="C:membrane"/>
    <property type="evidence" value="ECO:0007669"/>
    <property type="project" value="UniProtKB-SubCell"/>
</dbReference>
<keyword evidence="3 6" id="KW-0812">Transmembrane</keyword>
<dbReference type="InterPro" id="IPR000175">
    <property type="entry name" value="Na/ntran_symport"/>
</dbReference>
<dbReference type="Pfam" id="PF00209">
    <property type="entry name" value="SNF"/>
    <property type="match status" value="2"/>
</dbReference>
<dbReference type="PRINTS" id="PR00176">
    <property type="entry name" value="NANEUSMPORT"/>
</dbReference>
<evidence type="ECO:0000256" key="4">
    <source>
        <dbReference type="ARBA" id="ARBA00022989"/>
    </source>
</evidence>
<reference evidence="7 8" key="1">
    <citation type="submission" date="2014-04" db="EMBL/GenBank/DDBJ databases">
        <title>The Genome Sequence of Thermoanaerobaculum aquaticum MP-01, The First Cultivated Group 23 Acidobacterium.</title>
        <authorList>
            <person name="Stamps B.W."/>
            <person name="Losey N.A."/>
            <person name="Lawson P.A."/>
            <person name="Stevenson B.S."/>
        </authorList>
    </citation>
    <scope>NUCLEOTIDE SEQUENCE [LARGE SCALE GENOMIC DNA]</scope>
    <source>
        <strain evidence="7 8">MP-01</strain>
    </source>
</reference>
<sequence>MSQSRENWGSRIGLILAMAGNAVGLGNFLRFPRQAALNGGGAFMIPYFVALLLLGIPLMWVEWAIGRFGGAHGHGTTPGMFARMWRHPLAKYLGALGIAIPLSFVMYYTYVEGWTLAYACFSAIKHYWGVDTFAEMSRFLAEFQGKADLSQGAQYFSGIGVALLFYCVTLGLNLFVLSHGVAKGIERLAKIALPALFLFALVLVIRVITLGTPDPSHPENSVAAGFAYIWNPDFSMLKNPTVWLAAAGQIFFTLSIGTGSIQTYASYVKRNDDIALTGLSTSATNEFAEVILGGSIAIPVAVAFFGLAETQQIAREGSFDLGFQAMPIIFQKMGALGPLYGTLWFALLFFAGITSSVALAQPVMAFMQDEFRWSRKKAMFFTGSLMAIGGLACVFFLKHGFLDEMDFWAGTFGLVIFALIEVLIFAWAFGIDNGWKEITRGADIKVPRAFKFIIKYVTPVYLLLMLIAWTWQDAVPILLFAKQPAQDAPYPPEDIPYVLAARLLMLGTFVLFAVLVGVIWRRRHRQEGLV</sequence>
<dbReference type="AlphaFoldDB" id="A0A062Y2I1"/>
<gene>
    <name evidence="7" type="ORF">EG19_03990</name>
</gene>
<feature type="transmembrane region" description="Helical" evidence="6">
    <location>
        <begin position="155"/>
        <end position="176"/>
    </location>
</feature>
<feature type="transmembrane region" description="Helical" evidence="6">
    <location>
        <begin position="188"/>
        <end position="208"/>
    </location>
</feature>
<feature type="transmembrane region" description="Helical" evidence="6">
    <location>
        <begin position="89"/>
        <end position="108"/>
    </location>
</feature>
<evidence type="ECO:0000313" key="7">
    <source>
        <dbReference type="EMBL" id="KDA54970.1"/>
    </source>
</evidence>
<feature type="transmembrane region" description="Helical" evidence="6">
    <location>
        <begin position="343"/>
        <end position="366"/>
    </location>
</feature>
<dbReference type="InterPro" id="IPR037272">
    <property type="entry name" value="SNS_sf"/>
</dbReference>
<feature type="transmembrane region" description="Helical" evidence="6">
    <location>
        <begin position="287"/>
        <end position="308"/>
    </location>
</feature>
<dbReference type="RefSeq" id="WP_038046359.1">
    <property type="nucleotide sequence ID" value="NZ_JMFG01000002.1"/>
</dbReference>
<evidence type="ECO:0000313" key="8">
    <source>
        <dbReference type="Proteomes" id="UP000027284"/>
    </source>
</evidence>
<dbReference type="PROSITE" id="PS50267">
    <property type="entry name" value="NA_NEUROTRAN_SYMP_3"/>
    <property type="match status" value="1"/>
</dbReference>